<evidence type="ECO:0000256" key="7">
    <source>
        <dbReference type="ARBA" id="ARBA00022840"/>
    </source>
</evidence>
<comment type="catalytic activity">
    <reaction evidence="1 8">
        <text>1D-myo-inositol 1,3,4,5,6-pentakisphosphate + ATP = 1D-myo-inositol hexakisphosphate + ADP + H(+)</text>
        <dbReference type="Rhea" id="RHEA:20313"/>
        <dbReference type="ChEBI" id="CHEBI:15378"/>
        <dbReference type="ChEBI" id="CHEBI:30616"/>
        <dbReference type="ChEBI" id="CHEBI:57733"/>
        <dbReference type="ChEBI" id="CHEBI:58130"/>
        <dbReference type="ChEBI" id="CHEBI:456216"/>
        <dbReference type="EC" id="2.7.1.158"/>
    </reaction>
</comment>
<protein>
    <recommendedName>
        <fullName evidence="3 8">Inositol-pentakisphosphate 2-kinase</fullName>
        <ecNumber evidence="2 8">2.7.1.158</ecNumber>
    </recommendedName>
</protein>
<evidence type="ECO:0000256" key="4">
    <source>
        <dbReference type="ARBA" id="ARBA00022679"/>
    </source>
</evidence>
<evidence type="ECO:0000256" key="1">
    <source>
        <dbReference type="ARBA" id="ARBA00001774"/>
    </source>
</evidence>
<proteinExistence type="predicted"/>
<dbReference type="EMBL" id="KZ454991">
    <property type="protein sequence ID" value="PKI83549.1"/>
    <property type="molecule type" value="Genomic_DNA"/>
</dbReference>
<dbReference type="GO" id="GO:0032958">
    <property type="term" value="P:inositol phosphate biosynthetic process"/>
    <property type="evidence" value="ECO:0007669"/>
    <property type="project" value="TreeGrafter"/>
</dbReference>
<dbReference type="Pfam" id="PF06090">
    <property type="entry name" value="Ins_P5_2-kin"/>
    <property type="match status" value="1"/>
</dbReference>
<dbReference type="OrthoDB" id="272370at2759"/>
<dbReference type="GO" id="GO:0005524">
    <property type="term" value="F:ATP binding"/>
    <property type="evidence" value="ECO:0007669"/>
    <property type="project" value="UniProtKB-KW"/>
</dbReference>
<name>A0A2N1JAH4_9BASI</name>
<organism evidence="9 10">
    <name type="scientific">Malassezia vespertilionis</name>
    <dbReference type="NCBI Taxonomy" id="2020962"/>
    <lineage>
        <taxon>Eukaryota</taxon>
        <taxon>Fungi</taxon>
        <taxon>Dikarya</taxon>
        <taxon>Basidiomycota</taxon>
        <taxon>Ustilaginomycotina</taxon>
        <taxon>Malasseziomycetes</taxon>
        <taxon>Malasseziales</taxon>
        <taxon>Malasseziaceae</taxon>
        <taxon>Malassezia</taxon>
    </lineage>
</organism>
<dbReference type="Proteomes" id="UP000232875">
    <property type="component" value="Unassembled WGS sequence"/>
</dbReference>
<keyword evidence="4 8" id="KW-0808">Transferase</keyword>
<accession>A0A2N1JAH4</accession>
<keyword evidence="7 8" id="KW-0067">ATP-binding</keyword>
<evidence type="ECO:0000313" key="9">
    <source>
        <dbReference type="EMBL" id="PKI83549.1"/>
    </source>
</evidence>
<dbReference type="PANTHER" id="PTHR14456">
    <property type="entry name" value="INOSITOL POLYPHOSPHATE KINASE 1"/>
    <property type="match status" value="1"/>
</dbReference>
<evidence type="ECO:0000313" key="10">
    <source>
        <dbReference type="Proteomes" id="UP000232875"/>
    </source>
</evidence>
<evidence type="ECO:0000256" key="8">
    <source>
        <dbReference type="RuleBase" id="RU364126"/>
    </source>
</evidence>
<sequence>MGHWPPTLAGVPWSAADWTYVAEGAANVIVRYTGQPVWPYVNTTPGPEHGAVLALRLPKMRFDVSSTNGYPPLDAYIDKVLSQLIPKEALPTLQCITFTPGTSALTPFLEQLAANIEPFRPEARREAGTIDTAPSFIWAMRDWSYAPPRDGVPQLLVEIKPKAGIVCNGPTNDENKRKHTKYRMHRIQRAAPHQGAVPPVTPHEFASWYDPLDFFSADRARISKAVHALCIDWASAPKNNFSVMCNGRKLDFEADKRLLCASLHSTEKDLLETLALAVTDSLCSPQNQSILSNIVAQQARLDGPGIEELARRWEALTGASLQDGPEDCSRTVLPLSPPPLQDYVNAVRKNPAMHIATLDELYTTVILYMIGATIKDASIFLRLGALPALHLVDLDPKPLTKLRGYVRDDVSISRMFGRWAAQND</sequence>
<comment type="function">
    <text evidence="8">Phosphorylates Ins(1,3,4,5,6)P5 at position 2 to form Ins(1,2,3,4,5,6)P6 (InsP6 or phytate).</text>
</comment>
<dbReference type="AlphaFoldDB" id="A0A2N1JAH4"/>
<gene>
    <name evidence="9" type="primary">IPK1</name>
    <name evidence="9" type="ORF">MVES_002547</name>
</gene>
<reference evidence="9 10" key="1">
    <citation type="submission" date="2017-10" db="EMBL/GenBank/DDBJ databases">
        <title>A novel species of cold-tolerant Malassezia isolated from bats.</title>
        <authorList>
            <person name="Lorch J.M."/>
            <person name="Palmer J.M."/>
            <person name="Vanderwolf K.J."/>
            <person name="Schmidt K.Z."/>
            <person name="Verant M.L."/>
            <person name="Weller T.J."/>
            <person name="Blehert D.S."/>
        </authorList>
    </citation>
    <scope>NUCLEOTIDE SEQUENCE [LARGE SCALE GENOMIC DNA]</scope>
    <source>
        <strain evidence="9 10">NWHC:44797-103</strain>
    </source>
</reference>
<dbReference type="InterPro" id="IPR009286">
    <property type="entry name" value="Ins_P5_2-kin"/>
</dbReference>
<comment type="domain">
    <text evidence="8">The EXKPK motif is conserved in inositol-pentakisphosphate 2-kinases of both family 1 and 2.</text>
</comment>
<evidence type="ECO:0000256" key="2">
    <source>
        <dbReference type="ARBA" id="ARBA00012023"/>
    </source>
</evidence>
<dbReference type="Gene3D" id="3.30.200.110">
    <property type="entry name" value="Inositol-pentakisphosphate 2-kinase, N-lobe"/>
    <property type="match status" value="2"/>
</dbReference>
<evidence type="ECO:0000256" key="3">
    <source>
        <dbReference type="ARBA" id="ARBA00014846"/>
    </source>
</evidence>
<dbReference type="GO" id="GO:0005634">
    <property type="term" value="C:nucleus"/>
    <property type="evidence" value="ECO:0007669"/>
    <property type="project" value="TreeGrafter"/>
</dbReference>
<keyword evidence="10" id="KW-1185">Reference proteome</keyword>
<dbReference type="PANTHER" id="PTHR14456:SF2">
    <property type="entry name" value="INOSITOL-PENTAKISPHOSPHATE 2-KINASE"/>
    <property type="match status" value="1"/>
</dbReference>
<dbReference type="STRING" id="2020962.A0A2N1JAH4"/>
<keyword evidence="6 8" id="KW-0418">Kinase</keyword>
<keyword evidence="5 8" id="KW-0547">Nucleotide-binding</keyword>
<dbReference type="GO" id="GO:0035299">
    <property type="term" value="F:inositol-1,3,4,5,6-pentakisphosphate 2-kinase activity"/>
    <property type="evidence" value="ECO:0007669"/>
    <property type="project" value="UniProtKB-EC"/>
</dbReference>
<dbReference type="InterPro" id="IPR043001">
    <property type="entry name" value="IP5_2-K_N_lobe"/>
</dbReference>
<dbReference type="EC" id="2.7.1.158" evidence="2 8"/>
<evidence type="ECO:0000256" key="5">
    <source>
        <dbReference type="ARBA" id="ARBA00022741"/>
    </source>
</evidence>
<evidence type="ECO:0000256" key="6">
    <source>
        <dbReference type="ARBA" id="ARBA00022777"/>
    </source>
</evidence>